<feature type="compositionally biased region" description="Polar residues" evidence="1">
    <location>
        <begin position="149"/>
        <end position="159"/>
    </location>
</feature>
<dbReference type="GO" id="GO:0004175">
    <property type="term" value="F:endopeptidase activity"/>
    <property type="evidence" value="ECO:0007669"/>
    <property type="project" value="TreeGrafter"/>
</dbReference>
<sequence>MVRLVSRFFALAALVCAALAKPMSERAMAVHDRRPAPARGFVNSGSPSAGKQLTLRLALKQNNIAGLEKKLYAVSDPASVEYGQHLSADEVAEFVKPTADTLSSVTAWLAEHDLSAKPVSHPPNSPSSRTLTVVKPPSAHSHTASPSTCKHTSTTSHQRPVSCPR</sequence>
<accession>A0AAW0DZK9</accession>
<dbReference type="SMART" id="SM00944">
    <property type="entry name" value="Pro-kuma_activ"/>
    <property type="match status" value="1"/>
</dbReference>
<keyword evidence="5" id="KW-1185">Reference proteome</keyword>
<evidence type="ECO:0000256" key="2">
    <source>
        <dbReference type="SAM" id="SignalP"/>
    </source>
</evidence>
<evidence type="ECO:0000313" key="5">
    <source>
        <dbReference type="Proteomes" id="UP001362999"/>
    </source>
</evidence>
<proteinExistence type="predicted"/>
<reference evidence="4 5" key="1">
    <citation type="journal article" date="2024" name="J Genomics">
        <title>Draft genome sequencing and assembly of Favolaschia claudopus CIRM-BRFM 2984 isolated from oak limbs.</title>
        <authorList>
            <person name="Navarro D."/>
            <person name="Drula E."/>
            <person name="Chaduli D."/>
            <person name="Cazenave R."/>
            <person name="Ahrendt S."/>
            <person name="Wang J."/>
            <person name="Lipzen A."/>
            <person name="Daum C."/>
            <person name="Barry K."/>
            <person name="Grigoriev I.V."/>
            <person name="Favel A."/>
            <person name="Rosso M.N."/>
            <person name="Martin F."/>
        </authorList>
    </citation>
    <scope>NUCLEOTIDE SEQUENCE [LARGE SCALE GENOMIC DNA]</scope>
    <source>
        <strain evidence="4 5">CIRM-BRFM 2984</strain>
    </source>
</reference>
<gene>
    <name evidence="4" type="ORF">R3P38DRAFT_1372695</name>
</gene>
<dbReference type="Proteomes" id="UP001362999">
    <property type="component" value="Unassembled WGS sequence"/>
</dbReference>
<dbReference type="InterPro" id="IPR015366">
    <property type="entry name" value="S53_propep"/>
</dbReference>
<dbReference type="PANTHER" id="PTHR14218">
    <property type="entry name" value="PROTEASE S8 TRIPEPTIDYL PEPTIDASE I CLN2"/>
    <property type="match status" value="1"/>
</dbReference>
<keyword evidence="2" id="KW-0732">Signal</keyword>
<dbReference type="EMBL" id="JAWWNJ010000005">
    <property type="protein sequence ID" value="KAK7055953.1"/>
    <property type="molecule type" value="Genomic_DNA"/>
</dbReference>
<feature type="compositionally biased region" description="Low complexity" evidence="1">
    <location>
        <begin position="136"/>
        <end position="148"/>
    </location>
</feature>
<organism evidence="4 5">
    <name type="scientific">Favolaschia claudopus</name>
    <dbReference type="NCBI Taxonomy" id="2862362"/>
    <lineage>
        <taxon>Eukaryota</taxon>
        <taxon>Fungi</taxon>
        <taxon>Dikarya</taxon>
        <taxon>Basidiomycota</taxon>
        <taxon>Agaricomycotina</taxon>
        <taxon>Agaricomycetes</taxon>
        <taxon>Agaricomycetidae</taxon>
        <taxon>Agaricales</taxon>
        <taxon>Marasmiineae</taxon>
        <taxon>Mycenaceae</taxon>
        <taxon>Favolaschia</taxon>
    </lineage>
</organism>
<comment type="caution">
    <text evidence="4">The sequence shown here is derived from an EMBL/GenBank/DDBJ whole genome shotgun (WGS) entry which is preliminary data.</text>
</comment>
<feature type="region of interest" description="Disordered" evidence="1">
    <location>
        <begin position="116"/>
        <end position="165"/>
    </location>
</feature>
<feature type="chain" id="PRO_5044012967" evidence="2">
    <location>
        <begin position="21"/>
        <end position="165"/>
    </location>
</feature>
<evidence type="ECO:0000313" key="4">
    <source>
        <dbReference type="EMBL" id="KAK7055953.1"/>
    </source>
</evidence>
<dbReference type="InterPro" id="IPR050819">
    <property type="entry name" value="Tripeptidyl-peptidase_I"/>
</dbReference>
<evidence type="ECO:0000256" key="1">
    <source>
        <dbReference type="SAM" id="MobiDB-lite"/>
    </source>
</evidence>
<protein>
    <submittedName>
        <fullName evidence="4">Pro-kumamolisin, activation domain-containing protein</fullName>
    </submittedName>
</protein>
<feature type="signal peptide" evidence="2">
    <location>
        <begin position="1"/>
        <end position="20"/>
    </location>
</feature>
<dbReference type="GO" id="GO:0006508">
    <property type="term" value="P:proteolysis"/>
    <property type="evidence" value="ECO:0007669"/>
    <property type="project" value="TreeGrafter"/>
</dbReference>
<dbReference type="GO" id="GO:0008240">
    <property type="term" value="F:tripeptidyl-peptidase activity"/>
    <property type="evidence" value="ECO:0007669"/>
    <property type="project" value="TreeGrafter"/>
</dbReference>
<dbReference type="Pfam" id="PF09286">
    <property type="entry name" value="Pro-kuma_activ"/>
    <property type="match status" value="1"/>
</dbReference>
<dbReference type="SUPFAM" id="SSF54897">
    <property type="entry name" value="Protease propeptides/inhibitors"/>
    <property type="match status" value="1"/>
</dbReference>
<feature type="domain" description="Peptidase S53 activation" evidence="3">
    <location>
        <begin position="38"/>
        <end position="155"/>
    </location>
</feature>
<dbReference type="AlphaFoldDB" id="A0AAW0DZK9"/>
<name>A0AAW0DZK9_9AGAR</name>
<evidence type="ECO:0000259" key="3">
    <source>
        <dbReference type="SMART" id="SM00944"/>
    </source>
</evidence>
<dbReference type="PANTHER" id="PTHR14218:SF15">
    <property type="entry name" value="TRIPEPTIDYL-PEPTIDASE 1"/>
    <property type="match status" value="1"/>
</dbReference>
<dbReference type="CDD" id="cd11377">
    <property type="entry name" value="Pro-peptidase_S53"/>
    <property type="match status" value="1"/>
</dbReference>